<dbReference type="InterPro" id="IPR057888">
    <property type="entry name" value="crAss_MUZ_C"/>
</dbReference>
<reference evidence="3 4" key="1">
    <citation type="submission" date="2020-07" db="EMBL/GenBank/DDBJ databases">
        <title>Taxonomic proposal: Crassvirales, a new order of highly abundant and diverse bacterial viruses.</title>
        <authorList>
            <person name="Shkoporov A.N."/>
            <person name="Stockdale S.R."/>
            <person name="Guerin E."/>
            <person name="Ross R.P."/>
            <person name="Hill C."/>
        </authorList>
    </citation>
    <scope>NUCLEOTIDE SEQUENCE [LARGE SCALE GENOMIC DNA]</scope>
</reference>
<evidence type="ECO:0000313" key="3">
    <source>
        <dbReference type="EMBL" id="QOR56651.1"/>
    </source>
</evidence>
<dbReference type="RefSeq" id="YP_010112103.1">
    <property type="nucleotide sequence ID" value="NC_055888.1"/>
</dbReference>
<protein>
    <submittedName>
        <fullName evidence="3">Stabilization protein</fullName>
    </submittedName>
</protein>
<dbReference type="InterPro" id="IPR057889">
    <property type="entry name" value="crAss_MUZ_N"/>
</dbReference>
<accession>A0A7M1RRX4</accession>
<name>A0A7M1RRX4_9CAUD</name>
<evidence type="ECO:0000259" key="2">
    <source>
        <dbReference type="Pfam" id="PF25731"/>
    </source>
</evidence>
<dbReference type="GeneID" id="65130564"/>
<dbReference type="KEGG" id="vg:65130564"/>
<proteinExistence type="predicted"/>
<dbReference type="Pfam" id="PF25729">
    <property type="entry name" value="crAss_MUZ_C"/>
    <property type="match status" value="1"/>
</dbReference>
<organism evidence="3 4">
    <name type="scientific">uncultured phage cr52_1</name>
    <dbReference type="NCBI Taxonomy" id="2772079"/>
    <lineage>
        <taxon>Viruses</taxon>
        <taxon>Duplodnaviria</taxon>
        <taxon>Heunggongvirae</taxon>
        <taxon>Uroviricota</taxon>
        <taxon>Caudoviricetes</taxon>
        <taxon>Crassvirales</taxon>
        <taxon>Suoliviridae</taxon>
        <taxon>Loutivirinae</taxon>
        <taxon>Buchavirus</taxon>
        <taxon>Buchavirus copri</taxon>
    </lineage>
</organism>
<sequence length="1381" mass="154595">MSNTLQTNTFTGGLNLDADITMVPNNLYRYAENVRVITDTDGSTGVLLNIQDVKLVEGGDFLFYDEKILATTTIDKYGIIITVDDAHVNRIYRVDNYNNPPLKHTIVVKGKLGYTENSNIKIVANYESEGIIKLYIACPELIIKTLNIMDDKYVYTSGKDNSYLDSAGNLKNPSLLDIQISALLTQPEVTSLGGGLLKTGVVQYAYQLFNARGSSTNFSPVSNAIHLTTSNVSTGLQLYMGANKDINSGKSVNFTVKLNDIPEGLFDSIRLIRIHYTDYTEDPIIEVFQEATISTSVREYSFTDVGGSALNTLTIEEFNKTLESSFAAATIEAKDNILFAANITEATWNPDYDARAYRFTSNGRLILKGASSDLDIDVTLSSSTLNSYLKNIPEDHDCINPYNLTDYAMSAANVTKYKFGSNTLGGTGLNIDYEFITTDITLDELYQNTLSITTNVTKDNAINISKLDGSLIETVTLGSASDSRFKNYADPYFASKYRSHHRDEIYRYGIIFFNDKNIATPVYWIGDIKFPHCYEACPWYVDNLSLKGKPIGIRFNVRNYPDGAHTYQIVRCKRTKEDRTVLTQAIVSATVSYPYHSVRDAEYDIASENTRRPYTFLGNSYLKNGFWATFTGFYYKWLLGERVDSSIVTLISPEIDMNKDDMAASIKGCRGDLCMYLDPRTSRMTSRDNEKYYGAYISSDRTQLIVEHTQVSGEMKSQKNDMYPFRAGDLVQSSNDFNNMFIISVDNGTNQIGHQFNGISNMIGKRYVAHYTGLSNSVRGSFDIIEVTNPIIMQTLEWNDAVSKHSSIAGKTYLNASVSHNLDLNNGTNANKTGYFGNCLVINRSNNNIGVPNTISTDMSTSNNLSTKANSGVASAILQFNYTPFTTPVVNIKTTNIPYGGNTYNARSNSTYISTYSNHIIENESSSYVNVFGGDTYLGILDNKTVIYIPLLTGDKQSPDTYCGISISDYIPFETTINMALMYGQSASRVASGGLDYVDPYLGLTAAGGSYGGHSQEKPYYAYNDAYSVQPDAQMYAVDSTYSISNLKSGNRIRYSGTKTANEITDSWTSFKVADYLDVDSSHGDITNLKNFNDRLIFWLKDAVGIAAVKDRSLITDNDQASLVLGTGGVLDRYDYVTTSNGSDIPNDKSIIGTPSGLYWYDDSKNEICSFTNQILKLSKAKSVQSWFNDNTRKAKVSIYDPKFNEVQIGFEGKDLVYNELLQLFSSFYTFNPDNCLSFPDRLLYIKNLMIQENADFPLNKMRSKLLIIINKDPLLTKTYDNVFFSGEFDDVQEMMLDIKFTTKTQEGTIFRDNTEVSNPIEQREDTYRFAVGREKESKDDMSLPGRMKGKYMICDYLINCDNQHNFKLPNINTTYRYSLV</sequence>
<dbReference type="Proteomes" id="UP000594150">
    <property type="component" value="Segment"/>
</dbReference>
<dbReference type="Pfam" id="PF25731">
    <property type="entry name" value="crAss_MUZ"/>
    <property type="match status" value="1"/>
</dbReference>
<keyword evidence="4" id="KW-1185">Reference proteome</keyword>
<evidence type="ECO:0000259" key="1">
    <source>
        <dbReference type="Pfam" id="PF25729"/>
    </source>
</evidence>
<feature type="domain" description="Crassvirus muzzle protein C-terminal" evidence="1">
    <location>
        <begin position="1253"/>
        <end position="1334"/>
    </location>
</feature>
<feature type="domain" description="Crassvirus muzzle protein N-terminal region" evidence="2">
    <location>
        <begin position="5"/>
        <end position="1248"/>
    </location>
</feature>
<evidence type="ECO:0000313" key="4">
    <source>
        <dbReference type="Proteomes" id="UP000594150"/>
    </source>
</evidence>
<dbReference type="EMBL" id="MT774395">
    <property type="protein sequence ID" value="QOR56651.1"/>
    <property type="molecule type" value="Genomic_DNA"/>
</dbReference>